<dbReference type="Pfam" id="PF03956">
    <property type="entry name" value="Lys_export"/>
    <property type="match status" value="1"/>
</dbReference>
<comment type="caution">
    <text evidence="2">The sequence shown here is derived from an EMBL/GenBank/DDBJ whole genome shotgun (WGS) entry which is preliminary data.</text>
</comment>
<gene>
    <name evidence="2" type="ORF">GCL57_02855</name>
</gene>
<evidence type="ECO:0000313" key="2">
    <source>
        <dbReference type="EMBL" id="KAB8033663.1"/>
    </source>
</evidence>
<feature type="transmembrane region" description="Helical" evidence="1">
    <location>
        <begin position="62"/>
        <end position="87"/>
    </location>
</feature>
<dbReference type="RefSeq" id="WP_152211749.1">
    <property type="nucleotide sequence ID" value="NZ_WFLN01000004.1"/>
</dbReference>
<dbReference type="EMBL" id="WFLN01000004">
    <property type="protein sequence ID" value="KAB8033663.1"/>
    <property type="molecule type" value="Genomic_DNA"/>
</dbReference>
<protein>
    <submittedName>
        <fullName evidence="2">DUF340 domain-containing protein</fullName>
    </submittedName>
</protein>
<keyword evidence="1" id="KW-0472">Membrane</keyword>
<feature type="transmembrane region" description="Helical" evidence="1">
    <location>
        <begin position="178"/>
        <end position="199"/>
    </location>
</feature>
<dbReference type="PANTHER" id="PTHR35804">
    <property type="entry name" value="LYSINE EXPORTER LYSO"/>
    <property type="match status" value="1"/>
</dbReference>
<organism evidence="2 3">
    <name type="scientific">Fluviispira multicolorata</name>
    <dbReference type="NCBI Taxonomy" id="2654512"/>
    <lineage>
        <taxon>Bacteria</taxon>
        <taxon>Pseudomonadati</taxon>
        <taxon>Bdellovibrionota</taxon>
        <taxon>Oligoflexia</taxon>
        <taxon>Silvanigrellales</taxon>
        <taxon>Silvanigrellaceae</taxon>
        <taxon>Fluviispira</taxon>
    </lineage>
</organism>
<dbReference type="AlphaFoldDB" id="A0A833JFZ0"/>
<accession>A0A833JFZ0</accession>
<evidence type="ECO:0000256" key="1">
    <source>
        <dbReference type="SAM" id="Phobius"/>
    </source>
</evidence>
<name>A0A833JFZ0_9BACT</name>
<feature type="transmembrane region" description="Helical" evidence="1">
    <location>
        <begin position="145"/>
        <end position="166"/>
    </location>
</feature>
<dbReference type="PANTHER" id="PTHR35804:SF1">
    <property type="entry name" value="LYSINE EXPORTER LYSO"/>
    <property type="match status" value="1"/>
</dbReference>
<keyword evidence="1" id="KW-0812">Transmembrane</keyword>
<dbReference type="GO" id="GO:0015661">
    <property type="term" value="F:L-lysine efflux transmembrane transporter activity"/>
    <property type="evidence" value="ECO:0007669"/>
    <property type="project" value="InterPro"/>
</dbReference>
<keyword evidence="1" id="KW-1133">Transmembrane helix</keyword>
<dbReference type="Proteomes" id="UP000442694">
    <property type="component" value="Unassembled WGS sequence"/>
</dbReference>
<keyword evidence="3" id="KW-1185">Reference proteome</keyword>
<evidence type="ECO:0000313" key="3">
    <source>
        <dbReference type="Proteomes" id="UP000442694"/>
    </source>
</evidence>
<feature type="transmembrane region" description="Helical" evidence="1">
    <location>
        <begin position="36"/>
        <end position="56"/>
    </location>
</feature>
<feature type="transmembrane region" description="Helical" evidence="1">
    <location>
        <begin position="286"/>
        <end position="310"/>
    </location>
</feature>
<feature type="transmembrane region" description="Helical" evidence="1">
    <location>
        <begin position="6"/>
        <end position="24"/>
    </location>
</feature>
<proteinExistence type="predicted"/>
<dbReference type="InterPro" id="IPR005642">
    <property type="entry name" value="LysO"/>
</dbReference>
<reference evidence="2 3" key="1">
    <citation type="submission" date="2019-10" db="EMBL/GenBank/DDBJ databases">
        <title>New genus of Silvanigrellaceae.</title>
        <authorList>
            <person name="Pitt A."/>
            <person name="Hahn M.W."/>
        </authorList>
    </citation>
    <scope>NUCLEOTIDE SEQUENCE [LARGE SCALE GENOMIC DNA]</scope>
    <source>
        <strain evidence="2 3">33A1-SZDP</strain>
    </source>
</reference>
<feature type="transmembrane region" description="Helical" evidence="1">
    <location>
        <begin position="114"/>
        <end position="133"/>
    </location>
</feature>
<sequence length="311" mass="34547">MALVLESLIPLFFSFFIGINFPRLRTGISTKIINPSINICLFTLLYLMGLSIGKVPNILDKIIVLGLNAVILAFSTSFFIVLFIFIFKKLIRIPDNQKINTPKKSKKGIQIFEYIKDPLLLCSCVLLGCSTSFYDLLPLFDHDRIVTLLLCFMIFLIGIKLAMTKISFRHIFLQKTSLIIAFLTVIASLIGAAIASLFLDISLKNALSLSSGFGWYSLSGVLFSKLNEPVLASTAFLCDLFREILALFLLPILSKVNRSHEAIGISGATAMDVALPLIEKHCGNEYVPLALICGVIMSVLVPIFIPLFYYF</sequence>
<dbReference type="GO" id="GO:0005886">
    <property type="term" value="C:plasma membrane"/>
    <property type="evidence" value="ECO:0007669"/>
    <property type="project" value="TreeGrafter"/>
</dbReference>